<comment type="cofactor">
    <cofactor evidence="1">
        <name>[4Fe-4S] cluster</name>
        <dbReference type="ChEBI" id="CHEBI:49883"/>
    </cofactor>
</comment>
<evidence type="ECO:0000256" key="11">
    <source>
        <dbReference type="ARBA" id="ARBA00023014"/>
    </source>
</evidence>
<keyword evidence="4" id="KW-0004">4Fe-4S</keyword>
<dbReference type="SFLD" id="SFLDG01061">
    <property type="entry name" value="methylthiotransferase"/>
    <property type="match status" value="1"/>
</dbReference>
<evidence type="ECO:0000256" key="8">
    <source>
        <dbReference type="ARBA" id="ARBA00022694"/>
    </source>
</evidence>
<evidence type="ECO:0000256" key="5">
    <source>
        <dbReference type="ARBA" id="ARBA00022490"/>
    </source>
</evidence>
<dbReference type="PANTHER" id="PTHR11918">
    <property type="entry name" value="RADICAL SAM PROTEINS"/>
    <property type="match status" value="1"/>
</dbReference>
<keyword evidence="9" id="KW-0479">Metal-binding</keyword>
<dbReference type="SFLD" id="SFLDG01082">
    <property type="entry name" value="B12-binding_domain_containing"/>
    <property type="match status" value="1"/>
</dbReference>
<keyword evidence="8" id="KW-0819">tRNA processing</keyword>
<evidence type="ECO:0000313" key="17">
    <source>
        <dbReference type="EMBL" id="OGH04275.1"/>
    </source>
</evidence>
<evidence type="ECO:0000256" key="3">
    <source>
        <dbReference type="ARBA" id="ARBA00013273"/>
    </source>
</evidence>
<dbReference type="EC" id="2.8.4.5" evidence="3"/>
<dbReference type="SMART" id="SM00729">
    <property type="entry name" value="Elp3"/>
    <property type="match status" value="1"/>
</dbReference>
<dbReference type="Gene3D" id="3.80.30.20">
    <property type="entry name" value="tm_1862 like domain"/>
    <property type="match status" value="1"/>
</dbReference>
<dbReference type="InterPro" id="IPR038135">
    <property type="entry name" value="Methylthiotransferase_N_sf"/>
</dbReference>
<dbReference type="InterPro" id="IPR058240">
    <property type="entry name" value="rSAM_sf"/>
</dbReference>
<dbReference type="GO" id="GO:0035598">
    <property type="term" value="F:tRNA (N(6)-L-threonylcarbamoyladenosine(37)-C(2))-methylthiotransferase activity"/>
    <property type="evidence" value="ECO:0007669"/>
    <property type="project" value="UniProtKB-EC"/>
</dbReference>
<keyword evidence="11" id="KW-0411">Iron-sulfur</keyword>
<keyword evidence="5" id="KW-0963">Cytoplasm</keyword>
<reference evidence="17 18" key="1">
    <citation type="journal article" date="2016" name="Nat. Commun.">
        <title>Thousands of microbial genomes shed light on interconnected biogeochemical processes in an aquifer system.</title>
        <authorList>
            <person name="Anantharaman K."/>
            <person name="Brown C.T."/>
            <person name="Hug L.A."/>
            <person name="Sharon I."/>
            <person name="Castelle C.J."/>
            <person name="Probst A.J."/>
            <person name="Thomas B.C."/>
            <person name="Singh A."/>
            <person name="Wilkins M.J."/>
            <person name="Karaoz U."/>
            <person name="Brodie E.L."/>
            <person name="Williams K.H."/>
            <person name="Hubbard S.S."/>
            <person name="Banfield J.F."/>
        </authorList>
    </citation>
    <scope>NUCLEOTIDE SEQUENCE [LARGE SCALE GENOMIC DNA]</scope>
</reference>
<comment type="function">
    <text evidence="2">Catalyzes the methylthiolation of N6-threonylcarbamoyladenosine (t(6)A), leading to the formation of 2-methylthio-N6-threonylcarbamoyladenosine (ms(2)t(6)A) at position 37 in tRNAs that read codons beginning with adenine.</text>
</comment>
<keyword evidence="6 17" id="KW-0808">Transferase</keyword>
<dbReference type="FunFam" id="3.40.50.12160:FF:000004">
    <property type="entry name" value="Threonylcarbamoyladenosine tRNA methylthiotransferase MtaB"/>
    <property type="match status" value="1"/>
</dbReference>
<feature type="domain" description="TRAM" evidence="14">
    <location>
        <begin position="369"/>
        <end position="430"/>
    </location>
</feature>
<dbReference type="SUPFAM" id="SSF102114">
    <property type="entry name" value="Radical SAM enzymes"/>
    <property type="match status" value="1"/>
</dbReference>
<gene>
    <name evidence="17" type="ORF">A2557_10770</name>
</gene>
<dbReference type="InterPro" id="IPR006467">
    <property type="entry name" value="MiaB-like_bact"/>
</dbReference>
<dbReference type="InterPro" id="IPR002792">
    <property type="entry name" value="TRAM_dom"/>
</dbReference>
<name>A0A1F6H1M2_9PROT</name>
<dbReference type="GO" id="GO:0046872">
    <property type="term" value="F:metal ion binding"/>
    <property type="evidence" value="ECO:0007669"/>
    <property type="project" value="UniProtKB-KW"/>
</dbReference>
<dbReference type="InterPro" id="IPR020612">
    <property type="entry name" value="Methylthiotransferase_CS"/>
</dbReference>
<dbReference type="Pfam" id="PF00919">
    <property type="entry name" value="UPF0004"/>
    <property type="match status" value="1"/>
</dbReference>
<dbReference type="PROSITE" id="PS01278">
    <property type="entry name" value="MTTASE_RADICAL"/>
    <property type="match status" value="1"/>
</dbReference>
<dbReference type="InterPro" id="IPR023404">
    <property type="entry name" value="rSAM_horseshoe"/>
</dbReference>
<dbReference type="Pfam" id="PF04055">
    <property type="entry name" value="Radical_SAM"/>
    <property type="match status" value="1"/>
</dbReference>
<protein>
    <recommendedName>
        <fullName evidence="3">tRNA (N(6)-L-threonylcarbamoyladenosine(37)-C(2))-methylthiotransferase</fullName>
        <ecNumber evidence="3">2.8.4.5</ecNumber>
    </recommendedName>
    <alternativeName>
        <fullName evidence="12">tRNA-t(6)A37 methylthiotransferase</fullName>
    </alternativeName>
</protein>
<dbReference type="InterPro" id="IPR005839">
    <property type="entry name" value="Methylthiotransferase"/>
</dbReference>
<feature type="domain" description="Radical SAM core" evidence="16">
    <location>
        <begin position="138"/>
        <end position="366"/>
    </location>
</feature>
<dbReference type="InterPro" id="IPR007197">
    <property type="entry name" value="rSAM"/>
</dbReference>
<dbReference type="EMBL" id="MFNF01000005">
    <property type="protein sequence ID" value="OGH04275.1"/>
    <property type="molecule type" value="Genomic_DNA"/>
</dbReference>
<evidence type="ECO:0000313" key="18">
    <source>
        <dbReference type="Proteomes" id="UP000177583"/>
    </source>
</evidence>
<dbReference type="GO" id="GO:0051539">
    <property type="term" value="F:4 iron, 4 sulfur cluster binding"/>
    <property type="evidence" value="ECO:0007669"/>
    <property type="project" value="UniProtKB-KW"/>
</dbReference>
<dbReference type="PROSITE" id="PS51449">
    <property type="entry name" value="MTTASE_N"/>
    <property type="match status" value="1"/>
</dbReference>
<dbReference type="CDD" id="cd01335">
    <property type="entry name" value="Radical_SAM"/>
    <property type="match status" value="1"/>
</dbReference>
<evidence type="ECO:0000256" key="4">
    <source>
        <dbReference type="ARBA" id="ARBA00022485"/>
    </source>
</evidence>
<accession>A0A1F6H1M2</accession>
<dbReference type="PANTHER" id="PTHR11918:SF45">
    <property type="entry name" value="THREONYLCARBAMOYLADENOSINE TRNA METHYLTHIOTRANSFERASE"/>
    <property type="match status" value="1"/>
</dbReference>
<dbReference type="Gene3D" id="3.40.50.12160">
    <property type="entry name" value="Methylthiotransferase, N-terminal domain"/>
    <property type="match status" value="1"/>
</dbReference>
<proteinExistence type="predicted"/>
<dbReference type="InterPro" id="IPR013848">
    <property type="entry name" value="Methylthiotransferase_N"/>
</dbReference>
<evidence type="ECO:0000256" key="2">
    <source>
        <dbReference type="ARBA" id="ARBA00002399"/>
    </source>
</evidence>
<evidence type="ECO:0000256" key="12">
    <source>
        <dbReference type="ARBA" id="ARBA00031213"/>
    </source>
</evidence>
<evidence type="ECO:0000256" key="13">
    <source>
        <dbReference type="ARBA" id="ARBA00051661"/>
    </source>
</evidence>
<dbReference type="InterPro" id="IPR006638">
    <property type="entry name" value="Elp3/MiaA/NifB-like_rSAM"/>
</dbReference>
<comment type="catalytic activity">
    <reaction evidence="13">
        <text>N(6)-L-threonylcarbamoyladenosine(37) in tRNA + (sulfur carrier)-SH + AH2 + 2 S-adenosyl-L-methionine = 2-methylsulfanyl-N(6)-L-threonylcarbamoyladenosine(37) in tRNA + (sulfur carrier)-H + 5'-deoxyadenosine + L-methionine + A + S-adenosyl-L-homocysteine + 2 H(+)</text>
        <dbReference type="Rhea" id="RHEA:37075"/>
        <dbReference type="Rhea" id="RHEA-COMP:10163"/>
        <dbReference type="Rhea" id="RHEA-COMP:11092"/>
        <dbReference type="Rhea" id="RHEA-COMP:14737"/>
        <dbReference type="Rhea" id="RHEA-COMP:14739"/>
        <dbReference type="ChEBI" id="CHEBI:13193"/>
        <dbReference type="ChEBI" id="CHEBI:15378"/>
        <dbReference type="ChEBI" id="CHEBI:17319"/>
        <dbReference type="ChEBI" id="CHEBI:17499"/>
        <dbReference type="ChEBI" id="CHEBI:29917"/>
        <dbReference type="ChEBI" id="CHEBI:57844"/>
        <dbReference type="ChEBI" id="CHEBI:57856"/>
        <dbReference type="ChEBI" id="CHEBI:59789"/>
        <dbReference type="ChEBI" id="CHEBI:64428"/>
        <dbReference type="ChEBI" id="CHEBI:74418"/>
        <dbReference type="ChEBI" id="CHEBI:74420"/>
        <dbReference type="EC" id="2.8.4.5"/>
    </reaction>
</comment>
<evidence type="ECO:0000256" key="9">
    <source>
        <dbReference type="ARBA" id="ARBA00022723"/>
    </source>
</evidence>
<organism evidence="17 18">
    <name type="scientific">Candidatus Lambdaproteobacteria bacterium RIFOXYD2_FULL_56_26</name>
    <dbReference type="NCBI Taxonomy" id="1817773"/>
    <lineage>
        <taxon>Bacteria</taxon>
        <taxon>Pseudomonadati</taxon>
        <taxon>Pseudomonadota</taxon>
        <taxon>Candidatus Lambdaproteobacteria</taxon>
    </lineage>
</organism>
<evidence type="ECO:0000259" key="15">
    <source>
        <dbReference type="PROSITE" id="PS51449"/>
    </source>
</evidence>
<keyword evidence="10" id="KW-0408">Iron</keyword>
<feature type="domain" description="MTTase N-terminal" evidence="15">
    <location>
        <begin position="2"/>
        <end position="114"/>
    </location>
</feature>
<dbReference type="Proteomes" id="UP000177583">
    <property type="component" value="Unassembled WGS sequence"/>
</dbReference>
<comment type="caution">
    <text evidence="17">The sequence shown here is derived from an EMBL/GenBank/DDBJ whole genome shotgun (WGS) entry which is preliminary data.</text>
</comment>
<evidence type="ECO:0000259" key="16">
    <source>
        <dbReference type="PROSITE" id="PS51918"/>
    </source>
</evidence>
<evidence type="ECO:0000259" key="14">
    <source>
        <dbReference type="PROSITE" id="PS50926"/>
    </source>
</evidence>
<evidence type="ECO:0000256" key="7">
    <source>
        <dbReference type="ARBA" id="ARBA00022691"/>
    </source>
</evidence>
<keyword evidence="7" id="KW-0949">S-adenosyl-L-methionine</keyword>
<dbReference type="PROSITE" id="PS50926">
    <property type="entry name" value="TRAM"/>
    <property type="match status" value="1"/>
</dbReference>
<evidence type="ECO:0000256" key="1">
    <source>
        <dbReference type="ARBA" id="ARBA00001966"/>
    </source>
</evidence>
<dbReference type="SFLD" id="SFLDS00029">
    <property type="entry name" value="Radical_SAM"/>
    <property type="match status" value="1"/>
</dbReference>
<sequence length="433" mass="47021">MLTASFYTLGCRLNQTESALIAQSLKAKGYEITEAKTGADLCVINSCTVTGPSDLKCRQLIRQVQKQNPGAKVAVIGCYSQMASEEILAIGGVDLVLGTEDKLKLAQYLDLVEPGGEPVVRVGAIGKGAFSLDAPVQHRGLTRANLKIQDGCDFLCSFCIIPQARGRSRSRLFEDTLAEARSLGAAGVKELVLTGVNLGCYEEGGKGFLDLLAALETVPGVERIRISSIEPTTLGTQVFGPMADRGAKLVPHLHLPLQSGSDRVLKAMRRRYDQAEYLAFLEQAVREVPDLGVGTDVIVGFPGETDREFQDTYDLLARSAVQYFHVFPFALRPGTKAESMEGFLSPQVITERALALRELGDQKQEAFARSYLGREVRVLFEHNGGGNRWSGYADNYLRVQLHSEQALGNQLVQVKITGNQDSLALGELMAPEG</sequence>
<dbReference type="NCBIfam" id="TIGR01579">
    <property type="entry name" value="MiaB-like-C"/>
    <property type="match status" value="1"/>
</dbReference>
<evidence type="ECO:0000256" key="6">
    <source>
        <dbReference type="ARBA" id="ARBA00022679"/>
    </source>
</evidence>
<dbReference type="NCBIfam" id="TIGR00089">
    <property type="entry name" value="MiaB/RimO family radical SAM methylthiotransferase"/>
    <property type="match status" value="1"/>
</dbReference>
<dbReference type="PROSITE" id="PS51918">
    <property type="entry name" value="RADICAL_SAM"/>
    <property type="match status" value="1"/>
</dbReference>
<dbReference type="AlphaFoldDB" id="A0A1F6H1M2"/>
<evidence type="ECO:0000256" key="10">
    <source>
        <dbReference type="ARBA" id="ARBA00023004"/>
    </source>
</evidence>